<dbReference type="AlphaFoldDB" id="I2GYK9"/>
<dbReference type="GO" id="GO:0042272">
    <property type="term" value="C:nuclear RNA export factor complex"/>
    <property type="evidence" value="ECO:0007669"/>
    <property type="project" value="EnsemblFungi"/>
</dbReference>
<dbReference type="GO" id="GO:0000049">
    <property type="term" value="F:tRNA binding"/>
    <property type="evidence" value="ECO:0007669"/>
    <property type="project" value="EnsemblFungi"/>
</dbReference>
<dbReference type="CDD" id="cd14342">
    <property type="entry name" value="UBA_TAP-C"/>
    <property type="match status" value="1"/>
</dbReference>
<dbReference type="InterPro" id="IPR040736">
    <property type="entry name" value="Mex67_RRM"/>
</dbReference>
<protein>
    <recommendedName>
        <fullName evidence="10">mRNA export factor MEX67</fullName>
    </recommendedName>
</protein>
<dbReference type="PANTHER" id="PTHR10662:SF22">
    <property type="entry name" value="NUCLEAR RNA EXPORT FACTOR 1"/>
    <property type="match status" value="1"/>
</dbReference>
<dbReference type="SUPFAM" id="SSF54427">
    <property type="entry name" value="NTF2-like"/>
    <property type="match status" value="1"/>
</dbReference>
<dbReference type="KEGG" id="tbl:TBLA_0B03720"/>
<dbReference type="GO" id="GO:0008033">
    <property type="term" value="P:tRNA processing"/>
    <property type="evidence" value="ECO:0007669"/>
    <property type="project" value="EnsemblFungi"/>
</dbReference>
<dbReference type="Pfam" id="PF18444">
    <property type="entry name" value="RRM_9"/>
    <property type="match status" value="1"/>
</dbReference>
<dbReference type="InterPro" id="IPR009060">
    <property type="entry name" value="UBA-like_sf"/>
</dbReference>
<gene>
    <name evidence="14" type="primary">TBLA0B03720</name>
    <name evidence="14" type="ORF">TBLA_0B03720</name>
</gene>
<dbReference type="GO" id="GO:0016973">
    <property type="term" value="P:poly(A)+ mRNA export from nucleus"/>
    <property type="evidence" value="ECO:0007669"/>
    <property type="project" value="EnsemblFungi"/>
</dbReference>
<feature type="domain" description="TAP-C" evidence="13">
    <location>
        <begin position="575"/>
        <end position="627"/>
    </location>
</feature>
<dbReference type="OMA" id="YGGHEAW"/>
<keyword evidence="8" id="KW-0539">Nucleus</keyword>
<accession>I2GYK9</accession>
<evidence type="ECO:0000256" key="9">
    <source>
        <dbReference type="ARBA" id="ARBA00055253"/>
    </source>
</evidence>
<evidence type="ECO:0000256" key="6">
    <source>
        <dbReference type="ARBA" id="ARBA00022737"/>
    </source>
</evidence>
<dbReference type="InterPro" id="IPR002075">
    <property type="entry name" value="NTF2_dom"/>
</dbReference>
<keyword evidence="4" id="KW-0963">Cytoplasm</keyword>
<evidence type="ECO:0000313" key="14">
    <source>
        <dbReference type="EMBL" id="CCH59211.1"/>
    </source>
</evidence>
<dbReference type="GO" id="GO:0005643">
    <property type="term" value="C:nuclear pore"/>
    <property type="evidence" value="ECO:0007669"/>
    <property type="project" value="EnsemblFungi"/>
</dbReference>
<dbReference type="EMBL" id="HE806317">
    <property type="protein sequence ID" value="CCH59211.1"/>
    <property type="molecule type" value="Genomic_DNA"/>
</dbReference>
<keyword evidence="3" id="KW-0813">Transport</keyword>
<comment type="similarity">
    <text evidence="2">Belongs to the NXF family.</text>
</comment>
<dbReference type="GO" id="GO:0017070">
    <property type="term" value="F:U6 snRNA binding"/>
    <property type="evidence" value="ECO:0007669"/>
    <property type="project" value="EnsemblFungi"/>
</dbReference>
<dbReference type="FunCoup" id="I2GYK9">
    <property type="interactions" value="569"/>
</dbReference>
<dbReference type="Gene3D" id="1.10.8.10">
    <property type="entry name" value="DNA helicase RuvA subunit, C-terminal domain"/>
    <property type="match status" value="1"/>
</dbReference>
<dbReference type="GO" id="GO:0030621">
    <property type="term" value="F:U4 snRNA binding"/>
    <property type="evidence" value="ECO:0007669"/>
    <property type="project" value="EnsemblFungi"/>
</dbReference>
<keyword evidence="6" id="KW-0677">Repeat</keyword>
<evidence type="ECO:0000256" key="11">
    <source>
        <dbReference type="SAM" id="MobiDB-lite"/>
    </source>
</evidence>
<dbReference type="GO" id="GO:0000056">
    <property type="term" value="P:ribosomal small subunit export from nucleus"/>
    <property type="evidence" value="ECO:0007669"/>
    <property type="project" value="EnsemblFungi"/>
</dbReference>
<dbReference type="InterPro" id="IPR057125">
    <property type="entry name" value="NXF1/2/3/5-like_LRR"/>
</dbReference>
<evidence type="ECO:0000256" key="3">
    <source>
        <dbReference type="ARBA" id="ARBA00022448"/>
    </source>
</evidence>
<feature type="compositionally biased region" description="Low complexity" evidence="11">
    <location>
        <begin position="480"/>
        <end position="499"/>
    </location>
</feature>
<dbReference type="GO" id="GO:0005737">
    <property type="term" value="C:cytoplasm"/>
    <property type="evidence" value="ECO:0007669"/>
    <property type="project" value="EnsemblFungi"/>
</dbReference>
<evidence type="ECO:0000256" key="5">
    <source>
        <dbReference type="ARBA" id="ARBA00022614"/>
    </source>
</evidence>
<dbReference type="Pfam" id="PF24048">
    <property type="entry name" value="LRR_NXF1-5"/>
    <property type="match status" value="1"/>
</dbReference>
<keyword evidence="7" id="KW-0509">mRNA transport</keyword>
<proteinExistence type="inferred from homology"/>
<evidence type="ECO:0000256" key="1">
    <source>
        <dbReference type="ARBA" id="ARBA00004123"/>
    </source>
</evidence>
<dbReference type="FunFam" id="3.80.10.10:FF:000296">
    <property type="entry name" value="mRNA export factor MEX67"/>
    <property type="match status" value="1"/>
</dbReference>
<dbReference type="GO" id="GO:0030623">
    <property type="term" value="F:U5 snRNA binding"/>
    <property type="evidence" value="ECO:0007669"/>
    <property type="project" value="EnsemblFungi"/>
</dbReference>
<evidence type="ECO:0000259" key="13">
    <source>
        <dbReference type="PROSITE" id="PS51281"/>
    </source>
</evidence>
<feature type="region of interest" description="Disordered" evidence="11">
    <location>
        <begin position="408"/>
        <end position="438"/>
    </location>
</feature>
<dbReference type="Proteomes" id="UP000002866">
    <property type="component" value="Chromosome 2"/>
</dbReference>
<dbReference type="SUPFAM" id="SSF52058">
    <property type="entry name" value="L domain-like"/>
    <property type="match status" value="1"/>
</dbReference>
<dbReference type="HOGENOM" id="CLU_024991_1_1_1"/>
<dbReference type="PANTHER" id="PTHR10662">
    <property type="entry name" value="NUCLEAR RNA EXPORT FACTOR"/>
    <property type="match status" value="1"/>
</dbReference>
<comment type="function">
    <text evidence="9">Involved in the export of mRNA from the nucleus to the cytoplasm.</text>
</comment>
<dbReference type="InterPro" id="IPR032710">
    <property type="entry name" value="NTF2-like_dom_sf"/>
</dbReference>
<evidence type="ECO:0000256" key="4">
    <source>
        <dbReference type="ARBA" id="ARBA00022490"/>
    </source>
</evidence>
<dbReference type="GO" id="GO:0015288">
    <property type="term" value="F:porin activity"/>
    <property type="evidence" value="ECO:0007669"/>
    <property type="project" value="EnsemblFungi"/>
</dbReference>
<dbReference type="Gene3D" id="3.10.450.50">
    <property type="match status" value="1"/>
</dbReference>
<dbReference type="STRING" id="1071380.I2GYK9"/>
<evidence type="ECO:0000256" key="10">
    <source>
        <dbReference type="ARBA" id="ARBA00069694"/>
    </source>
</evidence>
<dbReference type="InterPro" id="IPR005637">
    <property type="entry name" value="TAP_C_dom"/>
</dbReference>
<evidence type="ECO:0000259" key="12">
    <source>
        <dbReference type="PROSITE" id="PS50177"/>
    </source>
</evidence>
<dbReference type="SMART" id="SM00804">
    <property type="entry name" value="TAP_C"/>
    <property type="match status" value="1"/>
</dbReference>
<dbReference type="Pfam" id="PF03943">
    <property type="entry name" value="TAP_C"/>
    <property type="match status" value="1"/>
</dbReference>
<dbReference type="PROSITE" id="PS51281">
    <property type="entry name" value="TAP_C"/>
    <property type="match status" value="1"/>
</dbReference>
<dbReference type="OrthoDB" id="25872at2759"/>
<organism evidence="14 15">
    <name type="scientific">Henningerozyma blattae (strain ATCC 34711 / CBS 6284 / DSM 70876 / NBRC 10599 / NRRL Y-10934 / UCD 77-7)</name>
    <name type="common">Yeast</name>
    <name type="synonym">Tetrapisispora blattae</name>
    <dbReference type="NCBI Taxonomy" id="1071380"/>
    <lineage>
        <taxon>Eukaryota</taxon>
        <taxon>Fungi</taxon>
        <taxon>Dikarya</taxon>
        <taxon>Ascomycota</taxon>
        <taxon>Saccharomycotina</taxon>
        <taxon>Saccharomycetes</taxon>
        <taxon>Saccharomycetales</taxon>
        <taxon>Saccharomycetaceae</taxon>
        <taxon>Henningerozyma</taxon>
    </lineage>
</organism>
<name>I2GYK9_HENB6</name>
<comment type="subcellular location">
    <subcellularLocation>
        <location evidence="1">Nucleus</location>
    </subcellularLocation>
</comment>
<dbReference type="GeneID" id="14494530"/>
<dbReference type="GO" id="GO:0000055">
    <property type="term" value="P:ribosomal large subunit export from nucleus"/>
    <property type="evidence" value="ECO:0007669"/>
    <property type="project" value="EnsemblFungi"/>
</dbReference>
<sequence length="627" mass="70245">MNNNFHNNVNNLGMYAQQQQQMNRVKICVRNVQGLSMQQLLNFVSKNARVSLMDAKFEGNTIVGYVNNRQDAQLLNKWNGVRLGNCNLKFEIMDGQNSSPHTQSTIMMLKNFLYRRYNPQQKMLDLSSLHNDQELVQNGLFSSIATQSKMFPALMKVISQEPQLIIESVNLAGNNLKDIFGITTLAQTIPNLKNLCLANNQISAFKSMENWRNKFKELNELLMLNNPITNDRSYRTEMLRLFPKLVMLDNVVVRDAAKLKSVFSLPMQIQQFFFETSELGQSSLDFIKNFLNCWDTNRDQLLPLYTPQSSFSYAVDSSIPASTVPESDQHPSFGYYLSSSRNITKISSEKAVQQRLYMGQEAINNSFKSLPMTKHHLDDDPNGYSVQTISLSQLNGFMITLHGYFNETEKPLNTNNSNSKNSRNKKYSHGYSSSTNKLSKKSFDRSWVIAPANGGIVIASDLLTIRPYSSNSWSIPKPENPTSTTSNTPASGVNNIPTGIPGPQPPIINQQGMGNPLGMQGGINNTNQGINPLNNGLQPGMSATGPINAMNNQPGPISLAPTLQLPPNIQANLNPIQLDTLNKLHLQTKLNSEYTYMLAEQSGWNYDNALKSFQSSINNLPREAYIQ</sequence>
<evidence type="ECO:0000313" key="15">
    <source>
        <dbReference type="Proteomes" id="UP000002866"/>
    </source>
</evidence>
<dbReference type="eggNOG" id="KOG3763">
    <property type="taxonomic scope" value="Eukaryota"/>
</dbReference>
<evidence type="ECO:0000256" key="7">
    <source>
        <dbReference type="ARBA" id="ARBA00022816"/>
    </source>
</evidence>
<dbReference type="GO" id="GO:0071528">
    <property type="term" value="P:tRNA re-export from nucleus"/>
    <property type="evidence" value="ECO:0007669"/>
    <property type="project" value="EnsemblFungi"/>
</dbReference>
<dbReference type="InterPro" id="IPR030217">
    <property type="entry name" value="NXF_fam"/>
</dbReference>
<dbReference type="RefSeq" id="XP_004178730.1">
    <property type="nucleotide sequence ID" value="XM_004178682.1"/>
</dbReference>
<evidence type="ECO:0000256" key="2">
    <source>
        <dbReference type="ARBA" id="ARBA00009285"/>
    </source>
</evidence>
<evidence type="ECO:0000256" key="8">
    <source>
        <dbReference type="ARBA" id="ARBA00023242"/>
    </source>
</evidence>
<dbReference type="PROSITE" id="PS50177">
    <property type="entry name" value="NTF2_DOMAIN"/>
    <property type="match status" value="1"/>
</dbReference>
<dbReference type="InParanoid" id="I2GYK9"/>
<dbReference type="InterPro" id="IPR018222">
    <property type="entry name" value="Nuclear_transport_factor_2_euk"/>
</dbReference>
<dbReference type="GO" id="GO:0030620">
    <property type="term" value="F:U2 snRNA binding"/>
    <property type="evidence" value="ECO:0007669"/>
    <property type="project" value="EnsemblFungi"/>
</dbReference>
<dbReference type="Pfam" id="PF22602">
    <property type="entry name" value="NXF_NTF2"/>
    <property type="match status" value="1"/>
</dbReference>
<feature type="region of interest" description="Disordered" evidence="11">
    <location>
        <begin position="471"/>
        <end position="512"/>
    </location>
</feature>
<dbReference type="SUPFAM" id="SSF46934">
    <property type="entry name" value="UBA-like"/>
    <property type="match status" value="1"/>
</dbReference>
<dbReference type="Gene3D" id="3.80.10.10">
    <property type="entry name" value="Ribonuclease Inhibitor"/>
    <property type="match status" value="1"/>
</dbReference>
<feature type="domain" description="NTF2" evidence="12">
    <location>
        <begin position="282"/>
        <end position="465"/>
    </location>
</feature>
<reference evidence="14 15" key="1">
    <citation type="journal article" date="2011" name="Proc. Natl. Acad. Sci. U.S.A.">
        <title>Evolutionary erosion of yeast sex chromosomes by mating-type switching accidents.</title>
        <authorList>
            <person name="Gordon J.L."/>
            <person name="Armisen D."/>
            <person name="Proux-Wera E."/>
            <person name="Oheigeartaigh S.S."/>
            <person name="Byrne K.P."/>
            <person name="Wolfe K.H."/>
        </authorList>
    </citation>
    <scope>NUCLEOTIDE SEQUENCE [LARGE SCALE GENOMIC DNA]</scope>
    <source>
        <strain evidence="15">ATCC 34711 / CBS 6284 / DSM 70876 / NBRC 10599 / NRRL Y-10934 / UCD 77-7</strain>
    </source>
</reference>
<dbReference type="GO" id="GO:0030619">
    <property type="term" value="F:U1 snRNA binding"/>
    <property type="evidence" value="ECO:0007669"/>
    <property type="project" value="EnsemblFungi"/>
</dbReference>
<dbReference type="InterPro" id="IPR032675">
    <property type="entry name" value="LRR_dom_sf"/>
</dbReference>
<keyword evidence="15" id="KW-1185">Reference proteome</keyword>
<keyword evidence="5" id="KW-0433">Leucine-rich repeat</keyword>